<keyword evidence="2" id="KW-1185">Reference proteome</keyword>
<name>A0A2V1IZZ8_9BACT</name>
<protein>
    <submittedName>
        <fullName evidence="1">Uncharacterized protein</fullName>
    </submittedName>
</protein>
<dbReference type="EMBL" id="PUBV01000006">
    <property type="protein sequence ID" value="PWB08377.1"/>
    <property type="molecule type" value="Genomic_DNA"/>
</dbReference>
<dbReference type="RefSeq" id="WP_107035480.1">
    <property type="nucleotide sequence ID" value="NZ_PUBV01000006.1"/>
</dbReference>
<comment type="caution">
    <text evidence="1">The sequence shown here is derived from an EMBL/GenBank/DDBJ whole genome shotgun (WGS) entry which is preliminary data.</text>
</comment>
<organism evidence="1 2">
    <name type="scientific">Paramuribaculum intestinale</name>
    <dbReference type="NCBI Taxonomy" id="2094151"/>
    <lineage>
        <taxon>Bacteria</taxon>
        <taxon>Pseudomonadati</taxon>
        <taxon>Bacteroidota</taxon>
        <taxon>Bacteroidia</taxon>
        <taxon>Bacteroidales</taxon>
        <taxon>Muribaculaceae</taxon>
        <taxon>Paramuribaculum</taxon>
    </lineage>
</organism>
<sequence>MNTVSYIERKKYVRYDANSYLLYLNEAPADVVVDEESGETARGYSYTGEETDGSTRISVDARTVTDENRRGKFVAGLIGRRYSIDDQIAILANSDNTAEHAEELRTFEAYRAECKRQVDELLNR</sequence>
<proteinExistence type="predicted"/>
<evidence type="ECO:0000313" key="2">
    <source>
        <dbReference type="Proteomes" id="UP000244925"/>
    </source>
</evidence>
<gene>
    <name evidence="1" type="ORF">C5O25_04185</name>
</gene>
<dbReference type="AlphaFoldDB" id="A0A2V1IZZ8"/>
<reference evidence="2" key="1">
    <citation type="submission" date="2018-02" db="EMBL/GenBank/DDBJ databases">
        <authorList>
            <person name="Clavel T."/>
            <person name="Strowig T."/>
        </authorList>
    </citation>
    <scope>NUCLEOTIDE SEQUENCE [LARGE SCALE GENOMIC DNA]</scope>
    <source>
        <strain evidence="2">DSM 100764</strain>
    </source>
</reference>
<dbReference type="Proteomes" id="UP000244925">
    <property type="component" value="Unassembled WGS sequence"/>
</dbReference>
<evidence type="ECO:0000313" key="1">
    <source>
        <dbReference type="EMBL" id="PWB08377.1"/>
    </source>
</evidence>
<accession>A0A2V1IZZ8</accession>